<organism evidence="2 3">
    <name type="scientific">Melghiribacillus thermohalophilus</name>
    <dbReference type="NCBI Taxonomy" id="1324956"/>
    <lineage>
        <taxon>Bacteria</taxon>
        <taxon>Bacillati</taxon>
        <taxon>Bacillota</taxon>
        <taxon>Bacilli</taxon>
        <taxon>Bacillales</taxon>
        <taxon>Bacillaceae</taxon>
        <taxon>Melghiribacillus</taxon>
    </lineage>
</organism>
<dbReference type="RefSeq" id="WP_132372030.1">
    <property type="nucleotide sequence ID" value="NZ_SMAN01000013.1"/>
</dbReference>
<keyword evidence="3" id="KW-1185">Reference proteome</keyword>
<dbReference type="InterPro" id="IPR005186">
    <property type="entry name" value="FlaG"/>
</dbReference>
<proteinExistence type="predicted"/>
<feature type="region of interest" description="Disordered" evidence="1">
    <location>
        <begin position="26"/>
        <end position="53"/>
    </location>
</feature>
<evidence type="ECO:0000313" key="2">
    <source>
        <dbReference type="EMBL" id="TCT20443.1"/>
    </source>
</evidence>
<reference evidence="2 3" key="1">
    <citation type="submission" date="2019-03" db="EMBL/GenBank/DDBJ databases">
        <title>Genomic Encyclopedia of Type Strains, Phase IV (KMG-IV): sequencing the most valuable type-strain genomes for metagenomic binning, comparative biology and taxonomic classification.</title>
        <authorList>
            <person name="Goeker M."/>
        </authorList>
    </citation>
    <scope>NUCLEOTIDE SEQUENCE [LARGE SCALE GENOMIC DNA]</scope>
    <source>
        <strain evidence="2 3">DSM 25894</strain>
    </source>
</reference>
<dbReference type="PANTHER" id="PTHR37166:SF1">
    <property type="entry name" value="PROTEIN FLAG"/>
    <property type="match status" value="1"/>
</dbReference>
<dbReference type="AlphaFoldDB" id="A0A4R3N0A1"/>
<sequence length="124" mass="13939">MDVRSVLSKSQLLNGAPSEHFTKNIEAIGGTGREKADAPDSQQTGRQKNIDKEEAKNIVDGLNEFLAPSRTSIQFQFHEKLNEYYVTIVDTESKEVIREIPPKKLLDIYAAMAEFMGLIVDKKI</sequence>
<dbReference type="NCBIfam" id="NF005834">
    <property type="entry name" value="PRK07738.1"/>
    <property type="match status" value="1"/>
</dbReference>
<keyword evidence="2" id="KW-0969">Cilium</keyword>
<dbReference type="Proteomes" id="UP000294650">
    <property type="component" value="Unassembled WGS sequence"/>
</dbReference>
<accession>A0A4R3N0A1</accession>
<protein>
    <submittedName>
        <fullName evidence="2">Flagellar protein FlaG</fullName>
    </submittedName>
</protein>
<keyword evidence="2" id="KW-0282">Flagellum</keyword>
<gene>
    <name evidence="2" type="ORF">EDD68_1136</name>
</gene>
<evidence type="ECO:0000256" key="1">
    <source>
        <dbReference type="SAM" id="MobiDB-lite"/>
    </source>
</evidence>
<dbReference type="PANTHER" id="PTHR37166">
    <property type="entry name" value="PROTEIN FLAG"/>
    <property type="match status" value="1"/>
</dbReference>
<dbReference type="EMBL" id="SMAN01000013">
    <property type="protein sequence ID" value="TCT20443.1"/>
    <property type="molecule type" value="Genomic_DNA"/>
</dbReference>
<dbReference type="SUPFAM" id="SSF160214">
    <property type="entry name" value="FlaG-like"/>
    <property type="match status" value="1"/>
</dbReference>
<comment type="caution">
    <text evidence="2">The sequence shown here is derived from an EMBL/GenBank/DDBJ whole genome shotgun (WGS) entry which is preliminary data.</text>
</comment>
<name>A0A4R3N0A1_9BACI</name>
<dbReference type="Pfam" id="PF03646">
    <property type="entry name" value="FlaG"/>
    <property type="match status" value="1"/>
</dbReference>
<dbReference type="OrthoDB" id="9799867at2"/>
<evidence type="ECO:0000313" key="3">
    <source>
        <dbReference type="Proteomes" id="UP000294650"/>
    </source>
</evidence>
<keyword evidence="2" id="KW-0966">Cell projection</keyword>
<dbReference type="InterPro" id="IPR035924">
    <property type="entry name" value="FlaG-like_sf"/>
</dbReference>
<dbReference type="Gene3D" id="3.30.160.170">
    <property type="entry name" value="FlaG-like"/>
    <property type="match status" value="1"/>
</dbReference>